<feature type="region of interest" description="Disordered" evidence="1">
    <location>
        <begin position="32"/>
        <end position="67"/>
    </location>
</feature>
<feature type="compositionally biased region" description="Low complexity" evidence="1">
    <location>
        <begin position="125"/>
        <end position="139"/>
    </location>
</feature>
<dbReference type="EMBL" id="CP097510">
    <property type="protein sequence ID" value="URE30446.1"/>
    <property type="molecule type" value="Genomic_DNA"/>
</dbReference>
<evidence type="ECO:0000313" key="3">
    <source>
        <dbReference type="Proteomes" id="UP001055439"/>
    </source>
</evidence>
<dbReference type="InterPro" id="IPR007789">
    <property type="entry name" value="DUF688"/>
</dbReference>
<evidence type="ECO:0000313" key="2">
    <source>
        <dbReference type="EMBL" id="URE30446.1"/>
    </source>
</evidence>
<feature type="region of interest" description="Disordered" evidence="1">
    <location>
        <begin position="110"/>
        <end position="139"/>
    </location>
</feature>
<reference evidence="2" key="1">
    <citation type="submission" date="2022-05" db="EMBL/GenBank/DDBJ databases">
        <title>The Musa troglodytarum L. genome provides insights into the mechanism of non-climacteric behaviour and enrichment of carotenoids.</title>
        <authorList>
            <person name="Wang J."/>
        </authorList>
    </citation>
    <scope>NUCLEOTIDE SEQUENCE</scope>
    <source>
        <tissue evidence="2">Leaf</tissue>
    </source>
</reference>
<dbReference type="AlphaFoldDB" id="A0A9E7H9Y2"/>
<organism evidence="2 3">
    <name type="scientific">Musa troglodytarum</name>
    <name type="common">fe'i banana</name>
    <dbReference type="NCBI Taxonomy" id="320322"/>
    <lineage>
        <taxon>Eukaryota</taxon>
        <taxon>Viridiplantae</taxon>
        <taxon>Streptophyta</taxon>
        <taxon>Embryophyta</taxon>
        <taxon>Tracheophyta</taxon>
        <taxon>Spermatophyta</taxon>
        <taxon>Magnoliopsida</taxon>
        <taxon>Liliopsida</taxon>
        <taxon>Zingiberales</taxon>
        <taxon>Musaceae</taxon>
        <taxon>Musa</taxon>
    </lineage>
</organism>
<gene>
    <name evidence="2" type="ORF">MUK42_37625</name>
</gene>
<sequence length="139" mass="14831">MEGGREMGIDDSFKRPGSIPFKWEIQPGVPKHGDATMIAASPDVGAPKLSPPPSMQHAAGTSPSPSPSTYQAFSSLGCFPASSSIRYRNYSKTTRLFSLLRRRSMSDHYSMPSFAPIREDDDASDAGSSSLALSDASSV</sequence>
<protein>
    <submittedName>
        <fullName evidence="2">Uncharacterized protein</fullName>
    </submittedName>
</protein>
<keyword evidence="3" id="KW-1185">Reference proteome</keyword>
<evidence type="ECO:0000256" key="1">
    <source>
        <dbReference type="SAM" id="MobiDB-lite"/>
    </source>
</evidence>
<dbReference type="OrthoDB" id="777361at2759"/>
<dbReference type="Proteomes" id="UP001055439">
    <property type="component" value="Chromosome 8"/>
</dbReference>
<proteinExistence type="predicted"/>
<feature type="compositionally biased region" description="Basic and acidic residues" evidence="1">
    <location>
        <begin position="1"/>
        <end position="14"/>
    </location>
</feature>
<dbReference type="PANTHER" id="PTHR35466:SF4">
    <property type="entry name" value="EXPRESSED PROTEIN"/>
    <property type="match status" value="1"/>
</dbReference>
<dbReference type="Pfam" id="PF05097">
    <property type="entry name" value="DUF688"/>
    <property type="match status" value="1"/>
</dbReference>
<dbReference type="PANTHER" id="PTHR35466">
    <property type="entry name" value="SERINE/ARGININE REPETITIVE MATRIX PROTEIN 1"/>
    <property type="match status" value="1"/>
</dbReference>
<accession>A0A9E7H9Y2</accession>
<feature type="region of interest" description="Disordered" evidence="1">
    <location>
        <begin position="1"/>
        <end position="20"/>
    </location>
</feature>
<name>A0A9E7H9Y2_9LILI</name>